<keyword evidence="1" id="KW-0808">Transferase</keyword>
<evidence type="ECO:0000313" key="4">
    <source>
        <dbReference type="EMBL" id="QZN94232.1"/>
    </source>
</evidence>
<dbReference type="Pfam" id="PF00583">
    <property type="entry name" value="Acetyltransf_1"/>
    <property type="match status" value="1"/>
</dbReference>
<organism evidence="4 5">
    <name type="scientific">Symbiopectobacterium purcellii</name>
    <dbReference type="NCBI Taxonomy" id="2871826"/>
    <lineage>
        <taxon>Bacteria</taxon>
        <taxon>Pseudomonadati</taxon>
        <taxon>Pseudomonadota</taxon>
        <taxon>Gammaproteobacteria</taxon>
        <taxon>Enterobacterales</taxon>
        <taxon>Enterobacteriaceae</taxon>
    </lineage>
</organism>
<evidence type="ECO:0000259" key="3">
    <source>
        <dbReference type="PROSITE" id="PS51186"/>
    </source>
</evidence>
<dbReference type="SUPFAM" id="SSF55729">
    <property type="entry name" value="Acyl-CoA N-acyltransferases (Nat)"/>
    <property type="match status" value="1"/>
</dbReference>
<feature type="domain" description="N-acetyltransferase" evidence="3">
    <location>
        <begin position="1"/>
        <end position="137"/>
    </location>
</feature>
<evidence type="ECO:0000256" key="1">
    <source>
        <dbReference type="ARBA" id="ARBA00022679"/>
    </source>
</evidence>
<keyword evidence="5" id="KW-1185">Reference proteome</keyword>
<dbReference type="InterPro" id="IPR016181">
    <property type="entry name" value="Acyl_CoA_acyltransferase"/>
</dbReference>
<evidence type="ECO:0000313" key="5">
    <source>
        <dbReference type="Proteomes" id="UP000825886"/>
    </source>
</evidence>
<name>A0ABX9AGE8_9ENTR</name>
<dbReference type="Proteomes" id="UP000825886">
    <property type="component" value="Chromosome"/>
</dbReference>
<dbReference type="RefSeq" id="WP_222157359.1">
    <property type="nucleotide sequence ID" value="NZ_CP081864.1"/>
</dbReference>
<protein>
    <submittedName>
        <fullName evidence="4">GNAT family N-acetyltransferase</fullName>
    </submittedName>
</protein>
<gene>
    <name evidence="4" type="ORF">K6K13_12700</name>
</gene>
<accession>A0ABX9AGE8</accession>
<dbReference type="CDD" id="cd04301">
    <property type="entry name" value="NAT_SF"/>
    <property type="match status" value="1"/>
</dbReference>
<dbReference type="InterPro" id="IPR000182">
    <property type="entry name" value="GNAT_dom"/>
</dbReference>
<evidence type="ECO:0000256" key="2">
    <source>
        <dbReference type="ARBA" id="ARBA00023315"/>
    </source>
</evidence>
<dbReference type="Gene3D" id="3.40.630.30">
    <property type="match status" value="1"/>
</dbReference>
<dbReference type="EMBL" id="CP081864">
    <property type="protein sequence ID" value="QZN94232.1"/>
    <property type="molecule type" value="Genomic_DNA"/>
</dbReference>
<dbReference type="PANTHER" id="PTHR43420">
    <property type="entry name" value="ACETYLTRANSFERASE"/>
    <property type="match status" value="1"/>
</dbReference>
<dbReference type="InterPro" id="IPR050680">
    <property type="entry name" value="YpeA/RimI_acetyltransf"/>
</dbReference>
<sequence>MNYQLHSTPDENEEKQILDGLWKHNDHFAPADIQPLRITLKDESGDIKGGIIARTWWGGLDIQYLWVAAEYQRNGVGRELMQMAEREAIERGCHFSYVDTFSFQARGFYIKLGYSEYGSLDGFSLKFSRHYLVKQLV</sequence>
<proteinExistence type="predicted"/>
<reference evidence="4 5" key="1">
    <citation type="submission" date="2021-08" db="EMBL/GenBank/DDBJ databases">
        <title>Culture and genomic analysis of Symbiopectobacterium purcellii sp. nov. gen. nov., isolated from the leafhopper Empoasca decipiens.</title>
        <authorList>
            <person name="Nadal-Jimenez P."/>
            <person name="Siozios S."/>
            <person name="Halliday N."/>
            <person name="Camara M."/>
            <person name="Hurst G.D.D."/>
        </authorList>
    </citation>
    <scope>NUCLEOTIDE SEQUENCE [LARGE SCALE GENOMIC DNA]</scope>
    <source>
        <strain evidence="4 5">SyEd1</strain>
    </source>
</reference>
<dbReference type="PROSITE" id="PS51186">
    <property type="entry name" value="GNAT"/>
    <property type="match status" value="1"/>
</dbReference>
<keyword evidence="2" id="KW-0012">Acyltransferase</keyword>